<evidence type="ECO:0000313" key="5">
    <source>
        <dbReference type="EMBL" id="GAA0852271.1"/>
    </source>
</evidence>
<feature type="domain" description="HTH araC/xylS-type" evidence="4">
    <location>
        <begin position="191"/>
        <end position="289"/>
    </location>
</feature>
<dbReference type="RefSeq" id="WP_343855685.1">
    <property type="nucleotide sequence ID" value="NZ_BAAAFD010000001.1"/>
</dbReference>
<dbReference type="InterPro" id="IPR009057">
    <property type="entry name" value="Homeodomain-like_sf"/>
</dbReference>
<dbReference type="Pfam" id="PF02311">
    <property type="entry name" value="AraC_binding"/>
    <property type="match status" value="1"/>
</dbReference>
<keyword evidence="1" id="KW-0805">Transcription regulation</keyword>
<dbReference type="InterPro" id="IPR018060">
    <property type="entry name" value="HTH_AraC"/>
</dbReference>
<dbReference type="InterPro" id="IPR037923">
    <property type="entry name" value="HTH-like"/>
</dbReference>
<keyword evidence="3" id="KW-0804">Transcription</keyword>
<evidence type="ECO:0000313" key="6">
    <source>
        <dbReference type="Proteomes" id="UP001500359"/>
    </source>
</evidence>
<accession>A0ABN1LCJ0</accession>
<evidence type="ECO:0000256" key="3">
    <source>
        <dbReference type="ARBA" id="ARBA00023163"/>
    </source>
</evidence>
<dbReference type="Pfam" id="PF12833">
    <property type="entry name" value="HTH_18"/>
    <property type="match status" value="1"/>
</dbReference>
<protein>
    <submittedName>
        <fullName evidence="5">AraC family transcriptional regulator</fullName>
    </submittedName>
</protein>
<dbReference type="PROSITE" id="PS00041">
    <property type="entry name" value="HTH_ARAC_FAMILY_1"/>
    <property type="match status" value="1"/>
</dbReference>
<organism evidence="5 6">
    <name type="scientific">Aliiglaciecola litoralis</name>
    <dbReference type="NCBI Taxonomy" id="582857"/>
    <lineage>
        <taxon>Bacteria</taxon>
        <taxon>Pseudomonadati</taxon>
        <taxon>Pseudomonadota</taxon>
        <taxon>Gammaproteobacteria</taxon>
        <taxon>Alteromonadales</taxon>
        <taxon>Alteromonadaceae</taxon>
        <taxon>Aliiglaciecola</taxon>
    </lineage>
</organism>
<dbReference type="SUPFAM" id="SSF51215">
    <property type="entry name" value="Regulatory protein AraC"/>
    <property type="match status" value="1"/>
</dbReference>
<dbReference type="InterPro" id="IPR003313">
    <property type="entry name" value="AraC-bd"/>
</dbReference>
<proteinExistence type="predicted"/>
<name>A0ABN1LCJ0_9ALTE</name>
<dbReference type="EMBL" id="BAAAFD010000001">
    <property type="protein sequence ID" value="GAA0852271.1"/>
    <property type="molecule type" value="Genomic_DNA"/>
</dbReference>
<dbReference type="SMART" id="SM00342">
    <property type="entry name" value="HTH_ARAC"/>
    <property type="match status" value="1"/>
</dbReference>
<dbReference type="Gene3D" id="2.60.120.280">
    <property type="entry name" value="Regulatory protein AraC"/>
    <property type="match status" value="1"/>
</dbReference>
<sequence>MWQDILNIGTACKEDFINFESLPGKGNSLIACAGVSQLRDQYQIGKTGKGEVFDKHPSERVQVHYLLSTHSGAGKLTLGNGQHKILPNTFTLLPAGTPFLYELDGDHWDMCWLLLHDCPEYKFIHQLRAGVWPSDNAPLLYQSMCLVRDFGHAQGQYQSDIMLRLIEVLLFQIEQTLDKTPAMNEQQQRFHALIREVTKQLQLPWTVTSLAKKMHLSEPQFYRLCKKLTGKTPMKLLTHARLEYACYLLRYTNYNLEQIADTVGYADSASFAHRFKQQYQLSPGKWRLQKFTS</sequence>
<dbReference type="PANTHER" id="PTHR43280">
    <property type="entry name" value="ARAC-FAMILY TRANSCRIPTIONAL REGULATOR"/>
    <property type="match status" value="1"/>
</dbReference>
<dbReference type="Proteomes" id="UP001500359">
    <property type="component" value="Unassembled WGS sequence"/>
</dbReference>
<evidence type="ECO:0000256" key="1">
    <source>
        <dbReference type="ARBA" id="ARBA00023015"/>
    </source>
</evidence>
<dbReference type="SUPFAM" id="SSF46689">
    <property type="entry name" value="Homeodomain-like"/>
    <property type="match status" value="1"/>
</dbReference>
<keyword evidence="2" id="KW-0238">DNA-binding</keyword>
<keyword evidence="6" id="KW-1185">Reference proteome</keyword>
<dbReference type="PANTHER" id="PTHR43280:SF11">
    <property type="entry name" value="RCS-SPECIFIC HTH-TYPE TRANSCRIPTIONAL ACTIVATOR RCLR"/>
    <property type="match status" value="1"/>
</dbReference>
<comment type="caution">
    <text evidence="5">The sequence shown here is derived from an EMBL/GenBank/DDBJ whole genome shotgun (WGS) entry which is preliminary data.</text>
</comment>
<dbReference type="Gene3D" id="1.10.10.60">
    <property type="entry name" value="Homeodomain-like"/>
    <property type="match status" value="1"/>
</dbReference>
<gene>
    <name evidence="5" type="ORF">GCM10009114_01750</name>
</gene>
<dbReference type="InterPro" id="IPR018062">
    <property type="entry name" value="HTH_AraC-typ_CS"/>
</dbReference>
<dbReference type="PROSITE" id="PS01124">
    <property type="entry name" value="HTH_ARAC_FAMILY_2"/>
    <property type="match status" value="1"/>
</dbReference>
<evidence type="ECO:0000256" key="2">
    <source>
        <dbReference type="ARBA" id="ARBA00023125"/>
    </source>
</evidence>
<reference evidence="5 6" key="1">
    <citation type="journal article" date="2019" name="Int. J. Syst. Evol. Microbiol.">
        <title>The Global Catalogue of Microorganisms (GCM) 10K type strain sequencing project: providing services to taxonomists for standard genome sequencing and annotation.</title>
        <authorList>
            <consortium name="The Broad Institute Genomics Platform"/>
            <consortium name="The Broad Institute Genome Sequencing Center for Infectious Disease"/>
            <person name="Wu L."/>
            <person name="Ma J."/>
        </authorList>
    </citation>
    <scope>NUCLEOTIDE SEQUENCE [LARGE SCALE GENOMIC DNA]</scope>
    <source>
        <strain evidence="5 6">JCM 15896</strain>
    </source>
</reference>
<evidence type="ECO:0000259" key="4">
    <source>
        <dbReference type="PROSITE" id="PS01124"/>
    </source>
</evidence>